<feature type="domain" description="DnaB/C C-terminal" evidence="3">
    <location>
        <begin position="279"/>
        <end position="340"/>
    </location>
</feature>
<dbReference type="InterPro" id="IPR034829">
    <property type="entry name" value="DnaD-like_sf"/>
</dbReference>
<dbReference type="NCBIfam" id="TIGR01446">
    <property type="entry name" value="DnaD_dom"/>
    <property type="match status" value="2"/>
</dbReference>
<dbReference type="SUPFAM" id="SSF158499">
    <property type="entry name" value="DnaD domain-like"/>
    <property type="match status" value="2"/>
</dbReference>
<organism evidence="4 5">
    <name type="scientific">Porcincola intestinalis</name>
    <dbReference type="NCBI Taxonomy" id="2606632"/>
    <lineage>
        <taxon>Bacteria</taxon>
        <taxon>Bacillati</taxon>
        <taxon>Bacillota</taxon>
        <taxon>Clostridia</taxon>
        <taxon>Lachnospirales</taxon>
        <taxon>Lachnospiraceae</taxon>
        <taxon>Porcincola</taxon>
    </lineage>
</organism>
<comment type="similarity">
    <text evidence="1">Belongs to the DnaB/DnaD family.</text>
</comment>
<evidence type="ECO:0000256" key="2">
    <source>
        <dbReference type="SAM" id="MobiDB-lite"/>
    </source>
</evidence>
<feature type="compositionally biased region" description="Polar residues" evidence="2">
    <location>
        <begin position="116"/>
        <end position="147"/>
    </location>
</feature>
<dbReference type="InterPro" id="IPR006343">
    <property type="entry name" value="DnaB/C_C"/>
</dbReference>
<sequence>MIVTSPSDNGVTLIDNLFIDHYMADANGEFVKIYLYLVRCACPGRDVSIPGIADFFEQTEGDVRRALNYWKTQGLVDLVQDASGQISQIVLRSCSCAPAGAAFQTKGASVRVTAASMPSETGLPQSGAGSQAETPLPQSDSRQQTNEMHPANIPASTGSEASGTPPVEEAHQHKQSRQLKRAELGKLYYVAEIYFQRNLSSAEMSMIDYFVNDLDMSADLVEYLLEYCIGKGHTSVRYMETVAQNWVAQNITTVQQAKDESRSFGGDYTVILRELGLTRKPAPAETALMDKWLSEYAFSLDLIKEACRRTVLQASSPSLSYADSILTRWHNASVRSLQDVARLDADHEASKSDQKNVEKPKSGQKRAGQSKSRLQAGGHFSSYGHEDLDWNAIGLQIMKNQKQES</sequence>
<protein>
    <submittedName>
        <fullName evidence="4">DnaD domain protein</fullName>
    </submittedName>
</protein>
<dbReference type="EMBL" id="VULZ01000011">
    <property type="protein sequence ID" value="MSS15450.1"/>
    <property type="molecule type" value="Genomic_DNA"/>
</dbReference>
<dbReference type="PANTHER" id="PTHR37293:SF5">
    <property type="entry name" value="DNA REPLICATION PROTEIN"/>
    <property type="match status" value="1"/>
</dbReference>
<feature type="domain" description="DnaB/C C-terminal" evidence="3">
    <location>
        <begin position="190"/>
        <end position="260"/>
    </location>
</feature>
<evidence type="ECO:0000313" key="5">
    <source>
        <dbReference type="Proteomes" id="UP000481852"/>
    </source>
</evidence>
<feature type="compositionally biased region" description="Basic and acidic residues" evidence="2">
    <location>
        <begin position="345"/>
        <end position="361"/>
    </location>
</feature>
<accession>A0A6L5X5E0</accession>
<evidence type="ECO:0000259" key="3">
    <source>
        <dbReference type="Pfam" id="PF07261"/>
    </source>
</evidence>
<feature type="region of interest" description="Disordered" evidence="2">
    <location>
        <begin position="345"/>
        <end position="383"/>
    </location>
</feature>
<evidence type="ECO:0000313" key="4">
    <source>
        <dbReference type="EMBL" id="MSS15450.1"/>
    </source>
</evidence>
<dbReference type="RefSeq" id="WP_154526303.1">
    <property type="nucleotide sequence ID" value="NZ_JAXFDQ010000016.1"/>
</dbReference>
<proteinExistence type="inferred from homology"/>
<reference evidence="4 5" key="1">
    <citation type="submission" date="2019-08" db="EMBL/GenBank/DDBJ databases">
        <title>In-depth cultivation of the pig gut microbiome towards novel bacterial diversity and tailored functional studies.</title>
        <authorList>
            <person name="Wylensek D."/>
            <person name="Hitch T.C.A."/>
            <person name="Clavel T."/>
        </authorList>
    </citation>
    <scope>NUCLEOTIDE SEQUENCE [LARGE SCALE GENOMIC DNA]</scope>
    <source>
        <strain evidence="4 5">Oil+RF-744-WCA-WT-11</strain>
    </source>
</reference>
<gene>
    <name evidence="4" type="ORF">FYJ35_10450</name>
</gene>
<feature type="region of interest" description="Disordered" evidence="2">
    <location>
        <begin position="114"/>
        <end position="177"/>
    </location>
</feature>
<dbReference type="Pfam" id="PF07261">
    <property type="entry name" value="DnaB_2"/>
    <property type="match status" value="2"/>
</dbReference>
<name>A0A6L5X5E0_9FIRM</name>
<evidence type="ECO:0000256" key="1">
    <source>
        <dbReference type="ARBA" id="ARBA00093462"/>
    </source>
</evidence>
<keyword evidence="5" id="KW-1185">Reference proteome</keyword>
<dbReference type="AlphaFoldDB" id="A0A6L5X5E0"/>
<dbReference type="Gene3D" id="1.10.10.630">
    <property type="entry name" value="DnaD domain-like"/>
    <property type="match status" value="2"/>
</dbReference>
<comment type="caution">
    <text evidence="4">The sequence shown here is derived from an EMBL/GenBank/DDBJ whole genome shotgun (WGS) entry which is preliminary data.</text>
</comment>
<dbReference type="Proteomes" id="UP000481852">
    <property type="component" value="Unassembled WGS sequence"/>
</dbReference>
<dbReference type="PANTHER" id="PTHR37293">
    <property type="entry name" value="PHAGE REPLICATION PROTEIN-RELATED"/>
    <property type="match status" value="1"/>
</dbReference>
<dbReference type="InterPro" id="IPR053162">
    <property type="entry name" value="DnaD"/>
</dbReference>